<dbReference type="GeneID" id="111496792"/>
<dbReference type="KEGG" id="cmax:111496792"/>
<dbReference type="AlphaFoldDB" id="A0A6J1KVF7"/>
<dbReference type="RefSeq" id="XP_023003078.1">
    <property type="nucleotide sequence ID" value="XM_023147310.1"/>
</dbReference>
<name>A0A6J1KVF7_CUCMA</name>
<protein>
    <submittedName>
        <fullName evidence="2">Uncharacterized protein LOC111496792 isoform X1</fullName>
    </submittedName>
</protein>
<dbReference type="Proteomes" id="UP000504608">
    <property type="component" value="Unplaced"/>
</dbReference>
<gene>
    <name evidence="2" type="primary">LOC111496792</name>
</gene>
<organism evidence="1 2">
    <name type="scientific">Cucurbita maxima</name>
    <name type="common">Pumpkin</name>
    <name type="synonym">Winter squash</name>
    <dbReference type="NCBI Taxonomy" id="3661"/>
    <lineage>
        <taxon>Eukaryota</taxon>
        <taxon>Viridiplantae</taxon>
        <taxon>Streptophyta</taxon>
        <taxon>Embryophyta</taxon>
        <taxon>Tracheophyta</taxon>
        <taxon>Spermatophyta</taxon>
        <taxon>Magnoliopsida</taxon>
        <taxon>eudicotyledons</taxon>
        <taxon>Gunneridae</taxon>
        <taxon>Pentapetalae</taxon>
        <taxon>rosids</taxon>
        <taxon>fabids</taxon>
        <taxon>Cucurbitales</taxon>
        <taxon>Cucurbitaceae</taxon>
        <taxon>Cucurbiteae</taxon>
        <taxon>Cucurbita</taxon>
    </lineage>
</organism>
<evidence type="ECO:0000313" key="2">
    <source>
        <dbReference type="RefSeq" id="XP_023003078.1"/>
    </source>
</evidence>
<keyword evidence="1" id="KW-1185">Reference proteome</keyword>
<proteinExistence type="predicted"/>
<accession>A0A6J1KVF7</accession>
<sequence length="127" mass="14991">MPLRSLARDFDCIVAKAKANQQELHLWSGVVRFRKEMVHLPWYKMIGTILRDMIFQKDPHLCQKPAGLEPTNSMFIMRSSYSYYIHVTHTDFFQFNMEFFSNFISYSAVFLLVHSALPSVHESFICY</sequence>
<reference evidence="2" key="1">
    <citation type="submission" date="2025-08" db="UniProtKB">
        <authorList>
            <consortium name="RefSeq"/>
        </authorList>
    </citation>
    <scope>IDENTIFICATION</scope>
    <source>
        <tissue evidence="2">Young leaves</tissue>
    </source>
</reference>
<evidence type="ECO:0000313" key="1">
    <source>
        <dbReference type="Proteomes" id="UP000504608"/>
    </source>
</evidence>